<keyword evidence="3" id="KW-1185">Reference proteome</keyword>
<feature type="compositionally biased region" description="Acidic residues" evidence="1">
    <location>
        <begin position="111"/>
        <end position="128"/>
    </location>
</feature>
<dbReference type="RefSeq" id="WP_090757215.1">
    <property type="nucleotide sequence ID" value="NZ_FNGE01000022.1"/>
</dbReference>
<dbReference type="EMBL" id="FNGE01000022">
    <property type="protein sequence ID" value="SDL75692.1"/>
    <property type="molecule type" value="Genomic_DNA"/>
</dbReference>
<proteinExistence type="predicted"/>
<gene>
    <name evidence="2" type="ORF">SAMN04487971_12221</name>
</gene>
<name>A0A1G9MN38_9RHOB</name>
<evidence type="ECO:0000313" key="2">
    <source>
        <dbReference type="EMBL" id="SDL75692.1"/>
    </source>
</evidence>
<reference evidence="3" key="1">
    <citation type="submission" date="2016-10" db="EMBL/GenBank/DDBJ databases">
        <authorList>
            <person name="Varghese N."/>
            <person name="Submissions S."/>
        </authorList>
    </citation>
    <scope>NUCLEOTIDE SEQUENCE [LARGE SCALE GENOMIC DNA]</scope>
    <source>
        <strain evidence="3">CGMCC 1.7655</strain>
    </source>
</reference>
<sequence>MPIPQARLRIIPGGLRYESRVIRLDLLRDRIVLQDVTPLAPAQQRRLLTLIAALVRDLGFEPLPGGELQEFPSAGTAFAAHPMIRQSGDMGGSAWVREAADEVVPSPSTDDPVDDPTLPDETEICQDDDGMRLGM</sequence>
<evidence type="ECO:0000256" key="1">
    <source>
        <dbReference type="SAM" id="MobiDB-lite"/>
    </source>
</evidence>
<protein>
    <submittedName>
        <fullName evidence="2">Uncharacterized protein</fullName>
    </submittedName>
</protein>
<evidence type="ECO:0000313" key="3">
    <source>
        <dbReference type="Proteomes" id="UP000199555"/>
    </source>
</evidence>
<organism evidence="2 3">
    <name type="scientific">Paracoccus chinensis</name>
    <dbReference type="NCBI Taxonomy" id="525640"/>
    <lineage>
        <taxon>Bacteria</taxon>
        <taxon>Pseudomonadati</taxon>
        <taxon>Pseudomonadota</taxon>
        <taxon>Alphaproteobacteria</taxon>
        <taxon>Rhodobacterales</taxon>
        <taxon>Paracoccaceae</taxon>
        <taxon>Paracoccus</taxon>
    </lineage>
</organism>
<accession>A0A1G9MN38</accession>
<dbReference type="Proteomes" id="UP000199555">
    <property type="component" value="Unassembled WGS sequence"/>
</dbReference>
<feature type="region of interest" description="Disordered" evidence="1">
    <location>
        <begin position="98"/>
        <end position="135"/>
    </location>
</feature>
<dbReference type="AlphaFoldDB" id="A0A1G9MN38"/>